<dbReference type="EC" id="2.1.1.72" evidence="2"/>
<comment type="catalytic activity">
    <reaction evidence="5">
        <text>a 2'-deoxyadenosine in DNA + S-adenosyl-L-methionine = an N(6)-methyl-2'-deoxyadenosine in DNA + S-adenosyl-L-homocysteine + H(+)</text>
        <dbReference type="Rhea" id="RHEA:15197"/>
        <dbReference type="Rhea" id="RHEA-COMP:12418"/>
        <dbReference type="Rhea" id="RHEA-COMP:12419"/>
        <dbReference type="ChEBI" id="CHEBI:15378"/>
        <dbReference type="ChEBI" id="CHEBI:57856"/>
        <dbReference type="ChEBI" id="CHEBI:59789"/>
        <dbReference type="ChEBI" id="CHEBI:90615"/>
        <dbReference type="ChEBI" id="CHEBI:90616"/>
        <dbReference type="EC" id="2.1.1.72"/>
    </reaction>
</comment>
<dbReference type="PANTHER" id="PTHR33841:SF1">
    <property type="entry name" value="DNA METHYLTRANSFERASE A"/>
    <property type="match status" value="1"/>
</dbReference>
<evidence type="ECO:0000256" key="5">
    <source>
        <dbReference type="ARBA" id="ARBA00047942"/>
    </source>
</evidence>
<gene>
    <name evidence="7" type="ORF">KL86APRO_11921</name>
</gene>
<dbReference type="PANTHER" id="PTHR33841">
    <property type="entry name" value="DNA METHYLTRANSFERASE YEEA-RELATED"/>
    <property type="match status" value="1"/>
</dbReference>
<organism evidence="7">
    <name type="scientific">uncultured Alphaproteobacteria bacterium</name>
    <dbReference type="NCBI Taxonomy" id="91750"/>
    <lineage>
        <taxon>Bacteria</taxon>
        <taxon>Pseudomonadati</taxon>
        <taxon>Pseudomonadota</taxon>
        <taxon>Alphaproteobacteria</taxon>
        <taxon>environmental samples</taxon>
    </lineage>
</organism>
<evidence type="ECO:0000256" key="4">
    <source>
        <dbReference type="ARBA" id="ARBA00022679"/>
    </source>
</evidence>
<dbReference type="PRINTS" id="PR00507">
    <property type="entry name" value="N12N6MTFRASE"/>
</dbReference>
<evidence type="ECO:0000256" key="3">
    <source>
        <dbReference type="ARBA" id="ARBA00022603"/>
    </source>
</evidence>
<protein>
    <recommendedName>
        <fullName evidence="2">site-specific DNA-methyltransferase (adenine-specific)</fullName>
        <ecNumber evidence="2">2.1.1.72</ecNumber>
    </recommendedName>
</protein>
<dbReference type="Gene3D" id="3.40.50.150">
    <property type="entry name" value="Vaccinia Virus protein VP39"/>
    <property type="match status" value="1"/>
</dbReference>
<feature type="domain" description="DNA methylase adenine-specific" evidence="6">
    <location>
        <begin position="313"/>
        <end position="507"/>
    </location>
</feature>
<dbReference type="GO" id="GO:0003677">
    <property type="term" value="F:DNA binding"/>
    <property type="evidence" value="ECO:0007669"/>
    <property type="project" value="InterPro"/>
</dbReference>
<keyword evidence="4 7" id="KW-0808">Transferase</keyword>
<reference evidence="7" key="1">
    <citation type="submission" date="2016-04" db="EMBL/GenBank/DDBJ databases">
        <authorList>
            <person name="Evans L.H."/>
            <person name="Alamgir A."/>
            <person name="Owens N."/>
            <person name="Weber N.D."/>
            <person name="Virtaneva K."/>
            <person name="Barbian K."/>
            <person name="Babar A."/>
            <person name="Rosenke K."/>
        </authorList>
    </citation>
    <scope>NUCLEOTIDE SEQUENCE</scope>
    <source>
        <strain evidence="7">86</strain>
    </source>
</reference>
<evidence type="ECO:0000313" key="7">
    <source>
        <dbReference type="EMBL" id="SBW04959.1"/>
    </source>
</evidence>
<proteinExistence type="inferred from homology"/>
<dbReference type="EMBL" id="FLUO01000001">
    <property type="protein sequence ID" value="SBW04959.1"/>
    <property type="molecule type" value="Genomic_DNA"/>
</dbReference>
<dbReference type="InterPro" id="IPR003356">
    <property type="entry name" value="DNA_methylase_A-5"/>
</dbReference>
<comment type="similarity">
    <text evidence="1">Belongs to the N(4)/N(6)-methyltransferase family.</text>
</comment>
<evidence type="ECO:0000256" key="2">
    <source>
        <dbReference type="ARBA" id="ARBA00011900"/>
    </source>
</evidence>
<dbReference type="InterPro" id="IPR050953">
    <property type="entry name" value="N4_N6_ade-DNA_methylase"/>
</dbReference>
<accession>A0A212JZS5</accession>
<dbReference type="GO" id="GO:0008170">
    <property type="term" value="F:N-methyltransferase activity"/>
    <property type="evidence" value="ECO:0007669"/>
    <property type="project" value="InterPro"/>
</dbReference>
<dbReference type="InterPro" id="IPR029063">
    <property type="entry name" value="SAM-dependent_MTases_sf"/>
</dbReference>
<keyword evidence="3 7" id="KW-0489">Methyltransferase</keyword>
<dbReference type="SUPFAM" id="SSF53335">
    <property type="entry name" value="S-adenosyl-L-methionine-dependent methyltransferases"/>
    <property type="match status" value="1"/>
</dbReference>
<evidence type="ECO:0000256" key="1">
    <source>
        <dbReference type="ARBA" id="ARBA00006594"/>
    </source>
</evidence>
<dbReference type="GO" id="GO:0032259">
    <property type="term" value="P:methylation"/>
    <property type="evidence" value="ECO:0007669"/>
    <property type="project" value="UniProtKB-KW"/>
</dbReference>
<dbReference type="AlphaFoldDB" id="A0A212JZS5"/>
<name>A0A212JZS5_9PROT</name>
<sequence length="596" mass="65338">MKTEDAFAEAVSRFGVLLKSKLSTPAISGQPEDQIRAPLEAFIQDMAGLSGLPSGSIVAVGETSLSDMKLRPDYAIARQNALVGFIEVKAPGKGADPRRFTDKHDKEQWDKLKSLPNLLYTDGNAFSLWRNGELEAPIIVLGGDVEKAGADLSAPITLLGLFSSFFDWEPIPPRNAVQLADISAHLCRLLREEAIEQLNAGSAALTSLAEDWRRLLFPEATNEQFADGYAQAVTFGLLVARAHEICLSDGLDGVAKQLAKTNTLIGLALRLLVDDAENQETLKTSLQTLIRVLDAVSWEKISKGDPGAWLYFYEHFLSAYDNELRKKTGSYYTPPEVVTTMVRLVDDLLRDGGRYALAGGLASPDVTVADPAVGTGTFLLGILHRIAETTEADQGPGAVGAVVRAALDRVIGFELQFGPFAVAQLRLLAEVVDLTKADAETLPSLRLYVADTLDNPDEDHEWIPKMFAPLAESRKKANQIKRSEPITVVIGNPPYKEKAKGRGGWVEQGTKTVDAPFKAWMPPKEWGVGAHAKHLYNLYVYFWRWAAWKVFGGAPVLPGAPGGGGTQGDRLLHHRCWFSQRPRFREDARRPAPRHR</sequence>
<dbReference type="Pfam" id="PF02384">
    <property type="entry name" value="N6_Mtase"/>
    <property type="match status" value="1"/>
</dbReference>
<evidence type="ECO:0000259" key="6">
    <source>
        <dbReference type="Pfam" id="PF02384"/>
    </source>
</evidence>
<dbReference type="GO" id="GO:0009007">
    <property type="term" value="F:site-specific DNA-methyltransferase (adenine-specific) activity"/>
    <property type="evidence" value="ECO:0007669"/>
    <property type="project" value="UniProtKB-EC"/>
</dbReference>